<evidence type="ECO:0000313" key="1">
    <source>
        <dbReference type="EMBL" id="GMT27895.1"/>
    </source>
</evidence>
<keyword evidence="2" id="KW-1185">Reference proteome</keyword>
<evidence type="ECO:0000313" key="2">
    <source>
        <dbReference type="Proteomes" id="UP001432322"/>
    </source>
</evidence>
<accession>A0AAV5WB77</accession>
<protein>
    <submittedName>
        <fullName evidence="1">Uncharacterized protein</fullName>
    </submittedName>
</protein>
<reference evidence="1" key="1">
    <citation type="submission" date="2023-10" db="EMBL/GenBank/DDBJ databases">
        <title>Genome assembly of Pristionchus species.</title>
        <authorList>
            <person name="Yoshida K."/>
            <person name="Sommer R.J."/>
        </authorList>
    </citation>
    <scope>NUCLEOTIDE SEQUENCE</scope>
    <source>
        <strain evidence="1">RS5133</strain>
    </source>
</reference>
<dbReference type="Proteomes" id="UP001432322">
    <property type="component" value="Unassembled WGS sequence"/>
</dbReference>
<sequence>AHMPVNECRNSKNRMRLSIDGSDFISVEGEKLFAFISTIRRVTEYSFVTQLMIKADITSFSSKIRDFLVKIETEELILKDNGDNFDSNWEEHLIFMKFLSKTNQAIMSRAVYESGDLVKIYKKMMSRKISLTSIDIHVDFTSVRWFLNDIHNIDVIENWMDENGECNPLHFAAFKQTTMVIYCKILDDSSFSILFFDGLFQCEWYRERNEQEVCGLRMEWCENEEEVKKKKENYKIAEMIEMF</sequence>
<proteinExistence type="predicted"/>
<comment type="caution">
    <text evidence="1">The sequence shown here is derived from an EMBL/GenBank/DDBJ whole genome shotgun (WGS) entry which is preliminary data.</text>
</comment>
<organism evidence="1 2">
    <name type="scientific">Pristionchus fissidentatus</name>
    <dbReference type="NCBI Taxonomy" id="1538716"/>
    <lineage>
        <taxon>Eukaryota</taxon>
        <taxon>Metazoa</taxon>
        <taxon>Ecdysozoa</taxon>
        <taxon>Nematoda</taxon>
        <taxon>Chromadorea</taxon>
        <taxon>Rhabditida</taxon>
        <taxon>Rhabditina</taxon>
        <taxon>Diplogasteromorpha</taxon>
        <taxon>Diplogasteroidea</taxon>
        <taxon>Neodiplogasteridae</taxon>
        <taxon>Pristionchus</taxon>
    </lineage>
</organism>
<feature type="non-terminal residue" evidence="1">
    <location>
        <position position="1"/>
    </location>
</feature>
<dbReference type="AlphaFoldDB" id="A0AAV5WB77"/>
<name>A0AAV5WB77_9BILA</name>
<dbReference type="EMBL" id="BTSY01000005">
    <property type="protein sequence ID" value="GMT27895.1"/>
    <property type="molecule type" value="Genomic_DNA"/>
</dbReference>
<gene>
    <name evidence="1" type="ORF">PFISCL1PPCAC_19192</name>
</gene>